<accession>A0AAN6T400</accession>
<name>A0AAN6T400_9PEZI</name>
<keyword evidence="3" id="KW-1185">Reference proteome</keyword>
<evidence type="ECO:0000313" key="2">
    <source>
        <dbReference type="EMBL" id="KAK4103212.1"/>
    </source>
</evidence>
<protein>
    <submittedName>
        <fullName evidence="2">Uncharacterized protein</fullName>
    </submittedName>
</protein>
<reference evidence="2" key="2">
    <citation type="submission" date="2023-05" db="EMBL/GenBank/DDBJ databases">
        <authorList>
            <consortium name="Lawrence Berkeley National Laboratory"/>
            <person name="Steindorff A."/>
            <person name="Hensen N."/>
            <person name="Bonometti L."/>
            <person name="Westerberg I."/>
            <person name="Brannstrom I.O."/>
            <person name="Guillou S."/>
            <person name="Cros-Aarteil S."/>
            <person name="Calhoun S."/>
            <person name="Haridas S."/>
            <person name="Kuo A."/>
            <person name="Mondo S."/>
            <person name="Pangilinan J."/>
            <person name="Riley R."/>
            <person name="Labutti K."/>
            <person name="Andreopoulos B."/>
            <person name="Lipzen A."/>
            <person name="Chen C."/>
            <person name="Yanf M."/>
            <person name="Daum C."/>
            <person name="Ng V."/>
            <person name="Clum A."/>
            <person name="Ohm R."/>
            <person name="Martin F."/>
            <person name="Silar P."/>
            <person name="Natvig D."/>
            <person name="Lalanne C."/>
            <person name="Gautier V."/>
            <person name="Ament-Velasquez S.L."/>
            <person name="Kruys A."/>
            <person name="Hutchinson M.I."/>
            <person name="Powell A.J."/>
            <person name="Barry K."/>
            <person name="Miller A.N."/>
            <person name="Grigoriev I.V."/>
            <person name="Debuchy R."/>
            <person name="Gladieux P."/>
            <person name="Thoren M.H."/>
            <person name="Johannesson H."/>
        </authorList>
    </citation>
    <scope>NUCLEOTIDE SEQUENCE</scope>
    <source>
        <strain evidence="2">CBS 757.83</strain>
    </source>
</reference>
<dbReference type="Proteomes" id="UP001305647">
    <property type="component" value="Unassembled WGS sequence"/>
</dbReference>
<reference evidence="2" key="1">
    <citation type="journal article" date="2023" name="Mol. Phylogenet. Evol.">
        <title>Genome-scale phylogeny and comparative genomics of the fungal order Sordariales.</title>
        <authorList>
            <person name="Hensen N."/>
            <person name="Bonometti L."/>
            <person name="Westerberg I."/>
            <person name="Brannstrom I.O."/>
            <person name="Guillou S."/>
            <person name="Cros-Aarteil S."/>
            <person name="Calhoun S."/>
            <person name="Haridas S."/>
            <person name="Kuo A."/>
            <person name="Mondo S."/>
            <person name="Pangilinan J."/>
            <person name="Riley R."/>
            <person name="LaButti K."/>
            <person name="Andreopoulos B."/>
            <person name="Lipzen A."/>
            <person name="Chen C."/>
            <person name="Yan M."/>
            <person name="Daum C."/>
            <person name="Ng V."/>
            <person name="Clum A."/>
            <person name="Steindorff A."/>
            <person name="Ohm R.A."/>
            <person name="Martin F."/>
            <person name="Silar P."/>
            <person name="Natvig D.O."/>
            <person name="Lalanne C."/>
            <person name="Gautier V."/>
            <person name="Ament-Velasquez S.L."/>
            <person name="Kruys A."/>
            <person name="Hutchinson M.I."/>
            <person name="Powell A.J."/>
            <person name="Barry K."/>
            <person name="Miller A.N."/>
            <person name="Grigoriev I.V."/>
            <person name="Debuchy R."/>
            <person name="Gladieux P."/>
            <person name="Hiltunen Thoren M."/>
            <person name="Johannesson H."/>
        </authorList>
    </citation>
    <scope>NUCLEOTIDE SEQUENCE</scope>
    <source>
        <strain evidence="2">CBS 757.83</strain>
    </source>
</reference>
<evidence type="ECO:0000256" key="1">
    <source>
        <dbReference type="SAM" id="MobiDB-lite"/>
    </source>
</evidence>
<gene>
    <name evidence="2" type="ORF">N658DRAFT_305025</name>
</gene>
<proteinExistence type="predicted"/>
<dbReference type="EMBL" id="MU863629">
    <property type="protein sequence ID" value="KAK4103212.1"/>
    <property type="molecule type" value="Genomic_DNA"/>
</dbReference>
<evidence type="ECO:0000313" key="3">
    <source>
        <dbReference type="Proteomes" id="UP001305647"/>
    </source>
</evidence>
<sequence>MDMVLVHLKVSGSLDRETRHVKVPSPIRVLDDRCYHAIHCSTPYSDTWPAAKDGRGRQIGDGYQGTGKEGRKRSFPARLGSCSVSHGNDTLDHPRCNLRELTYVGFSRSR</sequence>
<organism evidence="2 3">
    <name type="scientific">Parathielavia hyrcaniae</name>
    <dbReference type="NCBI Taxonomy" id="113614"/>
    <lineage>
        <taxon>Eukaryota</taxon>
        <taxon>Fungi</taxon>
        <taxon>Dikarya</taxon>
        <taxon>Ascomycota</taxon>
        <taxon>Pezizomycotina</taxon>
        <taxon>Sordariomycetes</taxon>
        <taxon>Sordariomycetidae</taxon>
        <taxon>Sordariales</taxon>
        <taxon>Chaetomiaceae</taxon>
        <taxon>Parathielavia</taxon>
    </lineage>
</organism>
<feature type="region of interest" description="Disordered" evidence="1">
    <location>
        <begin position="49"/>
        <end position="74"/>
    </location>
</feature>
<dbReference type="AlphaFoldDB" id="A0AAN6T400"/>
<comment type="caution">
    <text evidence="2">The sequence shown here is derived from an EMBL/GenBank/DDBJ whole genome shotgun (WGS) entry which is preliminary data.</text>
</comment>